<proteinExistence type="predicted"/>
<organism evidence="3 4">
    <name type="scientific">Nosema granulosis</name>
    <dbReference type="NCBI Taxonomy" id="83296"/>
    <lineage>
        <taxon>Eukaryota</taxon>
        <taxon>Fungi</taxon>
        <taxon>Fungi incertae sedis</taxon>
        <taxon>Microsporidia</taxon>
        <taxon>Nosematidae</taxon>
        <taxon>Nosema</taxon>
    </lineage>
</organism>
<dbReference type="OrthoDB" id="2442328at2759"/>
<dbReference type="PROSITE" id="PS50878">
    <property type="entry name" value="RT_POL"/>
    <property type="match status" value="1"/>
</dbReference>
<protein>
    <submittedName>
        <fullName evidence="3">Retrovirus-related Pol polyprotein from transposon</fullName>
    </submittedName>
</protein>
<evidence type="ECO:0000256" key="1">
    <source>
        <dbReference type="ARBA" id="ARBA00023268"/>
    </source>
</evidence>
<gene>
    <name evidence="3" type="primary">pol_126</name>
    <name evidence="3" type="ORF">NGRA_2907</name>
</gene>
<comment type="caution">
    <text evidence="3">The sequence shown here is derived from an EMBL/GenBank/DDBJ whole genome shotgun (WGS) entry which is preliminary data.</text>
</comment>
<evidence type="ECO:0000313" key="3">
    <source>
        <dbReference type="EMBL" id="KAF9760998.1"/>
    </source>
</evidence>
<dbReference type="PANTHER" id="PTHR37984:SF5">
    <property type="entry name" value="PROTEIN NYNRIN-LIKE"/>
    <property type="match status" value="1"/>
</dbReference>
<dbReference type="InterPro" id="IPR000477">
    <property type="entry name" value="RT_dom"/>
</dbReference>
<dbReference type="Gene3D" id="3.30.70.270">
    <property type="match status" value="2"/>
</dbReference>
<dbReference type="FunFam" id="3.10.20.370:FF:000001">
    <property type="entry name" value="Retrovirus-related Pol polyprotein from transposon 17.6-like protein"/>
    <property type="match status" value="1"/>
</dbReference>
<dbReference type="InterPro" id="IPR050951">
    <property type="entry name" value="Retrovirus_Pol_polyprotein"/>
</dbReference>
<dbReference type="Proteomes" id="UP000740883">
    <property type="component" value="Unassembled WGS sequence"/>
</dbReference>
<feature type="domain" description="Reverse transcriptase" evidence="2">
    <location>
        <begin position="1"/>
        <end position="152"/>
    </location>
</feature>
<dbReference type="InterPro" id="IPR043502">
    <property type="entry name" value="DNA/RNA_pol_sf"/>
</dbReference>
<name>A0A9P6GVQ1_9MICR</name>
<dbReference type="FunFam" id="3.30.70.270:FF:000020">
    <property type="entry name" value="Transposon Tf2-6 polyprotein-like Protein"/>
    <property type="match status" value="1"/>
</dbReference>
<dbReference type="SUPFAM" id="SSF56672">
    <property type="entry name" value="DNA/RNA polymerases"/>
    <property type="match status" value="1"/>
</dbReference>
<dbReference type="Gene3D" id="3.10.20.370">
    <property type="match status" value="1"/>
</dbReference>
<dbReference type="EMBL" id="SBJO01000456">
    <property type="protein sequence ID" value="KAF9760998.1"/>
    <property type="molecule type" value="Genomic_DNA"/>
</dbReference>
<dbReference type="GO" id="GO:0003824">
    <property type="term" value="F:catalytic activity"/>
    <property type="evidence" value="ECO:0007669"/>
    <property type="project" value="UniProtKB-KW"/>
</dbReference>
<dbReference type="AlphaFoldDB" id="A0A9P6GVQ1"/>
<dbReference type="CDD" id="cd01647">
    <property type="entry name" value="RT_LTR"/>
    <property type="match status" value="1"/>
</dbReference>
<evidence type="ECO:0000313" key="4">
    <source>
        <dbReference type="Proteomes" id="UP000740883"/>
    </source>
</evidence>
<keyword evidence="1" id="KW-0511">Multifunctional enzyme</keyword>
<dbReference type="PANTHER" id="PTHR37984">
    <property type="entry name" value="PROTEIN CBG26694"/>
    <property type="match status" value="1"/>
</dbReference>
<keyword evidence="4" id="KW-1185">Reference proteome</keyword>
<sequence>MCIDYRALNKITARDKYPLPRIDEILDRMSGAKIFSNLDATSGYYQIGIAEGDKPKTAFTWKGGFYEFNRIPFGFCNAPATFQRAMDSLVGNIFPVFVMPYLDDIIVFSKNEEDHIVHLSAVAKKLKEVGFVLNKKKCNFFKDEIKILGNIVSKGYFKSDPSKIDSIKNYPFPNNIKELRSFLGLLNHCREYVKSYLELTRPLFDELKGETKNSNRRLVWSENLNDKFTRIKQALSEEIKRKQPDFSRELILTTDASNFGIGAVLAQRNVKNQEEIISLFSKSFDKCQMNYSVTDKELLGVIKGIENYRHYLLGKEFV</sequence>
<evidence type="ECO:0000259" key="2">
    <source>
        <dbReference type="PROSITE" id="PS50878"/>
    </source>
</evidence>
<reference evidence="3 4" key="1">
    <citation type="journal article" date="2020" name="Genome Biol. Evol.">
        <title>Comparative genomics of strictly vertically transmitted, feminizing microsporidia endosymbionts of amphipod crustaceans.</title>
        <authorList>
            <person name="Cormier A."/>
            <person name="Chebbi M.A."/>
            <person name="Giraud I."/>
            <person name="Wattier R."/>
            <person name="Teixeira M."/>
            <person name="Gilbert C."/>
            <person name="Rigaud T."/>
            <person name="Cordaux R."/>
        </authorList>
    </citation>
    <scope>NUCLEOTIDE SEQUENCE [LARGE SCALE GENOMIC DNA]</scope>
    <source>
        <strain evidence="3 4">Ou3-Ou53</strain>
    </source>
</reference>
<accession>A0A9P6GVQ1</accession>
<dbReference type="Pfam" id="PF17919">
    <property type="entry name" value="RT_RNaseH_2"/>
    <property type="match status" value="1"/>
</dbReference>
<dbReference type="Pfam" id="PF00078">
    <property type="entry name" value="RVT_1"/>
    <property type="match status" value="1"/>
</dbReference>
<dbReference type="InterPro" id="IPR043128">
    <property type="entry name" value="Rev_trsase/Diguanyl_cyclase"/>
</dbReference>
<dbReference type="InterPro" id="IPR041577">
    <property type="entry name" value="RT_RNaseH_2"/>
</dbReference>